<reference evidence="1" key="1">
    <citation type="submission" date="2021-07" db="EMBL/GenBank/DDBJ databases">
        <authorList>
            <person name="Durling M."/>
        </authorList>
    </citation>
    <scope>NUCLEOTIDE SEQUENCE</scope>
</reference>
<keyword evidence="2" id="KW-1185">Reference proteome</keyword>
<evidence type="ECO:0000313" key="1">
    <source>
        <dbReference type="EMBL" id="CAG8952931.1"/>
    </source>
</evidence>
<dbReference type="OrthoDB" id="3357846at2759"/>
<evidence type="ECO:0000313" key="2">
    <source>
        <dbReference type="Proteomes" id="UP000696280"/>
    </source>
</evidence>
<proteinExistence type="predicted"/>
<name>A0A9N9KSU4_9HELO</name>
<dbReference type="EMBL" id="CAJVRL010000048">
    <property type="protein sequence ID" value="CAG8952931.1"/>
    <property type="molecule type" value="Genomic_DNA"/>
</dbReference>
<comment type="caution">
    <text evidence="1">The sequence shown here is derived from an EMBL/GenBank/DDBJ whole genome shotgun (WGS) entry which is preliminary data.</text>
</comment>
<accession>A0A9N9KSU4</accession>
<organism evidence="1 2">
    <name type="scientific">Hymenoscyphus fraxineus</name>
    <dbReference type="NCBI Taxonomy" id="746836"/>
    <lineage>
        <taxon>Eukaryota</taxon>
        <taxon>Fungi</taxon>
        <taxon>Dikarya</taxon>
        <taxon>Ascomycota</taxon>
        <taxon>Pezizomycotina</taxon>
        <taxon>Leotiomycetes</taxon>
        <taxon>Helotiales</taxon>
        <taxon>Helotiaceae</taxon>
        <taxon>Hymenoscyphus</taxon>
    </lineage>
</organism>
<sequence length="157" mass="18363">MTDLVRQAPLGQAIRWITGNLLLQYPEERPGFELPTQYLTKINSEKRRQSILSPVTMKTSGQIYKEMTPLQPVQATVIWKDWGYPRQKAEWTLSPTTAGDSKSNIQLRNRNFNKSCYNHRNKNKVDHAIQYQFHSRDTYIVSISPLKPVRKINFEEL</sequence>
<gene>
    <name evidence="1" type="ORF">HYFRA_00007646</name>
</gene>
<dbReference type="AlphaFoldDB" id="A0A9N9KSU4"/>
<protein>
    <submittedName>
        <fullName evidence="1">Uncharacterized protein</fullName>
    </submittedName>
</protein>
<dbReference type="Proteomes" id="UP000696280">
    <property type="component" value="Unassembled WGS sequence"/>
</dbReference>